<accession>A0A8K0PEY1</accession>
<sequence>MKVASYLLCLYGITSTTSASVIPDSAALAVRDLISESIPHQSDLIKRKGGGGGGGGGGRGGSSSSSSSSSSGSSGSRGSTGSSGSTGTSARTGSSSNVGGSTSRGSGPAPSYGGGRFYGGGAAVPYSAGGLSPRARINPLFIAAPALAFGGLWAYGAYAYPYGSPYSFRNVSRNNATNESIPVQCWCGQYQSCGCDDNGDRSYLDGIVGNGTGLNQTLARVVDLNGTQTLVINGSLPNGTTAPGGTDDDVATSGAVKLGGFGEFSGWWMMLATVGSIVYFA</sequence>
<dbReference type="OrthoDB" id="5425547at2759"/>
<name>A0A8K0PEY1_9PEZI</name>
<protein>
    <recommendedName>
        <fullName evidence="3">DUF7732 domain-containing protein</fullName>
    </recommendedName>
</protein>
<evidence type="ECO:0000256" key="2">
    <source>
        <dbReference type="SAM" id="SignalP"/>
    </source>
</evidence>
<evidence type="ECO:0000313" key="4">
    <source>
        <dbReference type="EMBL" id="KAG8629685.1"/>
    </source>
</evidence>
<dbReference type="Pfam" id="PF24866">
    <property type="entry name" value="DUF7732"/>
    <property type="match status" value="1"/>
</dbReference>
<dbReference type="Proteomes" id="UP000809789">
    <property type="component" value="Unassembled WGS sequence"/>
</dbReference>
<comment type="caution">
    <text evidence="4">The sequence shown here is derived from an EMBL/GenBank/DDBJ whole genome shotgun (WGS) entry which is preliminary data.</text>
</comment>
<dbReference type="PANTHER" id="PTHR42091:SF1">
    <property type="entry name" value="CONSERVED GLYCINE-RICH PROTEIN (AFU_ORTHOLOGUE AFUA_7G02440)"/>
    <property type="match status" value="1"/>
</dbReference>
<feature type="compositionally biased region" description="Gly residues" evidence="1">
    <location>
        <begin position="50"/>
        <end position="61"/>
    </location>
</feature>
<feature type="region of interest" description="Disordered" evidence="1">
    <location>
        <begin position="41"/>
        <end position="109"/>
    </location>
</feature>
<feature type="signal peptide" evidence="2">
    <location>
        <begin position="1"/>
        <end position="19"/>
    </location>
</feature>
<reference evidence="4" key="1">
    <citation type="submission" date="2021-07" db="EMBL/GenBank/DDBJ databases">
        <title>Elsinoe batatas strain:CRI-CJ2 Genome sequencing and assembly.</title>
        <authorList>
            <person name="Huang L."/>
        </authorList>
    </citation>
    <scope>NUCLEOTIDE SEQUENCE</scope>
    <source>
        <strain evidence="4">CRI-CJ2</strain>
    </source>
</reference>
<feature type="compositionally biased region" description="Low complexity" evidence="1">
    <location>
        <begin position="62"/>
        <end position="107"/>
    </location>
</feature>
<gene>
    <name evidence="4" type="ORF">KVT40_001304</name>
</gene>
<evidence type="ECO:0000313" key="5">
    <source>
        <dbReference type="Proteomes" id="UP000809789"/>
    </source>
</evidence>
<dbReference type="PANTHER" id="PTHR42091">
    <property type="entry name" value="CONSERVED GLYCINE-RICH PROTEIN (AFU_ORTHOLOGUE AFUA_7G02440)"/>
    <property type="match status" value="1"/>
</dbReference>
<feature type="domain" description="DUF7732" evidence="3">
    <location>
        <begin position="117"/>
        <end position="240"/>
    </location>
</feature>
<keyword evidence="2" id="KW-0732">Signal</keyword>
<feature type="chain" id="PRO_5035426464" description="DUF7732 domain-containing protein" evidence="2">
    <location>
        <begin position="20"/>
        <end position="281"/>
    </location>
</feature>
<organism evidence="4 5">
    <name type="scientific">Elsinoe batatas</name>
    <dbReference type="NCBI Taxonomy" id="2601811"/>
    <lineage>
        <taxon>Eukaryota</taxon>
        <taxon>Fungi</taxon>
        <taxon>Dikarya</taxon>
        <taxon>Ascomycota</taxon>
        <taxon>Pezizomycotina</taxon>
        <taxon>Dothideomycetes</taxon>
        <taxon>Dothideomycetidae</taxon>
        <taxon>Myriangiales</taxon>
        <taxon>Elsinoaceae</taxon>
        <taxon>Elsinoe</taxon>
    </lineage>
</organism>
<keyword evidence="5" id="KW-1185">Reference proteome</keyword>
<dbReference type="InterPro" id="IPR056634">
    <property type="entry name" value="DUF7732"/>
</dbReference>
<dbReference type="EMBL" id="JAESVG020000002">
    <property type="protein sequence ID" value="KAG8629685.1"/>
    <property type="molecule type" value="Genomic_DNA"/>
</dbReference>
<evidence type="ECO:0000259" key="3">
    <source>
        <dbReference type="Pfam" id="PF24866"/>
    </source>
</evidence>
<dbReference type="AlphaFoldDB" id="A0A8K0PEY1"/>
<proteinExistence type="predicted"/>
<evidence type="ECO:0000256" key="1">
    <source>
        <dbReference type="SAM" id="MobiDB-lite"/>
    </source>
</evidence>